<feature type="binding site" evidence="4">
    <location>
        <position position="168"/>
    </location>
    <ligand>
        <name>NADP(+)</name>
        <dbReference type="ChEBI" id="CHEBI:58349"/>
    </ligand>
</feature>
<dbReference type="PANTHER" id="PTHR43103">
    <property type="entry name" value="NUCLEOSIDE-DIPHOSPHATE-SUGAR EPIMERASE"/>
    <property type="match status" value="1"/>
</dbReference>
<organism evidence="6 7">
    <name type="scientific">Pigmentiphaga soli</name>
    <dbReference type="NCBI Taxonomy" id="1007095"/>
    <lineage>
        <taxon>Bacteria</taxon>
        <taxon>Pseudomonadati</taxon>
        <taxon>Pseudomonadota</taxon>
        <taxon>Betaproteobacteria</taxon>
        <taxon>Burkholderiales</taxon>
        <taxon>Alcaligenaceae</taxon>
        <taxon>Pigmentiphaga</taxon>
    </lineage>
</organism>
<dbReference type="Proteomes" id="UP001501671">
    <property type="component" value="Unassembled WGS sequence"/>
</dbReference>
<feature type="binding site" evidence="4">
    <location>
        <begin position="31"/>
        <end position="32"/>
    </location>
    <ligand>
        <name>NADP(+)</name>
        <dbReference type="ChEBI" id="CHEBI:58349"/>
    </ligand>
</feature>
<keyword evidence="1 4" id="KW-0521">NADP</keyword>
<comment type="cofactor">
    <cofactor evidence="4">
        <name>NADP(+)</name>
        <dbReference type="ChEBI" id="CHEBI:58349"/>
    </cofactor>
    <text evidence="4">Binds 1 NADP(+) per subunit.</text>
</comment>
<feature type="active site" description="Proton acceptor" evidence="4">
    <location>
        <position position="138"/>
    </location>
</feature>
<feature type="binding site" evidence="4">
    <location>
        <begin position="10"/>
        <end position="11"/>
    </location>
    <ligand>
        <name>NADP(+)</name>
        <dbReference type="ChEBI" id="CHEBI:58349"/>
    </ligand>
</feature>
<feature type="binding site" evidence="4">
    <location>
        <position position="53"/>
    </location>
    <ligand>
        <name>NADP(+)</name>
        <dbReference type="ChEBI" id="CHEBI:58349"/>
    </ligand>
</feature>
<sequence length="334" mass="36601">MIIVTGAAGFIGSNLVKALNRRGERDIIAVDDLLQGDKFVNLADCEIADYLDKDDFRRRVAAGSLPAVDAILHQGACSDTTERDGRFMLDNNYRVTLELFEYAQARRLPFIYASSAAVYGAGPVYAEDPRNERPLNVYGYSKFLFDQVLRRRLAALTAPVVGLRYFNVYGPREQHKGRMASVAFHNMNQFLAEGHVRLFGGWDGYADGGQQRDFISVHDAVAVNLHFLDKGGPSGIYNCGTGRAQPFNDVAQAVVNTLRQLRGEAALPLDQLVAQGLIRYVPFPDDLKGRYQSFTQADASQLAAAGYAAPMRDVQTGVAEYVRELHGQGSGAGA</sequence>
<feature type="binding site" evidence="4">
    <location>
        <begin position="199"/>
        <end position="202"/>
    </location>
    <ligand>
        <name>substrate</name>
    </ligand>
</feature>
<feature type="binding site" evidence="4">
    <location>
        <position position="167"/>
    </location>
    <ligand>
        <name>substrate</name>
    </ligand>
</feature>
<dbReference type="CDD" id="cd05248">
    <property type="entry name" value="ADP_GME_SDR_e"/>
    <property type="match status" value="1"/>
</dbReference>
<feature type="binding site" evidence="4">
    <location>
        <position position="142"/>
    </location>
    <ligand>
        <name>NADP(+)</name>
        <dbReference type="ChEBI" id="CHEBI:58349"/>
    </ligand>
</feature>
<comment type="caution">
    <text evidence="6">The sequence shown here is derived from an EMBL/GenBank/DDBJ whole genome shotgun (WGS) entry which is preliminary data.</text>
</comment>
<evidence type="ECO:0000256" key="2">
    <source>
        <dbReference type="ARBA" id="ARBA00023235"/>
    </source>
</evidence>
<evidence type="ECO:0000256" key="1">
    <source>
        <dbReference type="ARBA" id="ARBA00022857"/>
    </source>
</evidence>
<dbReference type="Gene3D" id="3.40.50.720">
    <property type="entry name" value="NAD(P)-binding Rossmann-like Domain"/>
    <property type="match status" value="1"/>
</dbReference>
<evidence type="ECO:0000256" key="3">
    <source>
        <dbReference type="ARBA" id="ARBA00023277"/>
    </source>
</evidence>
<accession>A0ABP8GYI7</accession>
<dbReference type="HAMAP" id="MF_01601">
    <property type="entry name" value="Heptose_epimerase"/>
    <property type="match status" value="1"/>
</dbReference>
<dbReference type="PANTHER" id="PTHR43103:SF3">
    <property type="entry name" value="ADP-L-GLYCERO-D-MANNO-HEPTOSE-6-EPIMERASE"/>
    <property type="match status" value="1"/>
</dbReference>
<feature type="active site" description="Proton acceptor" evidence="4">
    <location>
        <position position="176"/>
    </location>
</feature>
<reference evidence="7" key="1">
    <citation type="journal article" date="2019" name="Int. J. Syst. Evol. Microbiol.">
        <title>The Global Catalogue of Microorganisms (GCM) 10K type strain sequencing project: providing services to taxonomists for standard genome sequencing and annotation.</title>
        <authorList>
            <consortium name="The Broad Institute Genomics Platform"/>
            <consortium name="The Broad Institute Genome Sequencing Center for Infectious Disease"/>
            <person name="Wu L."/>
            <person name="Ma J."/>
        </authorList>
    </citation>
    <scope>NUCLEOTIDE SEQUENCE [LARGE SCALE GENOMIC DNA]</scope>
    <source>
        <strain evidence="7">JCM 17666</strain>
    </source>
</reference>
<comment type="pathway">
    <text evidence="4">Nucleotide-sugar biosynthesis; ADP-L-glycero-beta-D-manno-heptose biosynthesis; ADP-L-glycero-beta-D-manno-heptose from D-glycero-beta-D-manno-heptose 7-phosphate: step 4/4.</text>
</comment>
<feature type="binding site" evidence="4">
    <location>
        <position position="178"/>
    </location>
    <ligand>
        <name>substrate</name>
    </ligand>
</feature>
<keyword evidence="3 4" id="KW-0119">Carbohydrate metabolism</keyword>
<proteinExistence type="inferred from homology"/>
<comment type="similarity">
    <text evidence="4">Belongs to the NAD(P)-dependent epimerase/dehydratase family. HldD subfamily.</text>
</comment>
<feature type="domain" description="NAD-dependent epimerase/dehydratase" evidence="5">
    <location>
        <begin position="2"/>
        <end position="240"/>
    </location>
</feature>
<keyword evidence="2 4" id="KW-0413">Isomerase</keyword>
<comment type="catalytic activity">
    <reaction evidence="4">
        <text>ADP-D-glycero-beta-D-manno-heptose = ADP-L-glycero-beta-D-manno-heptose</text>
        <dbReference type="Rhea" id="RHEA:17577"/>
        <dbReference type="ChEBI" id="CHEBI:59967"/>
        <dbReference type="ChEBI" id="CHEBI:61506"/>
        <dbReference type="EC" id="5.1.3.20"/>
    </reaction>
</comment>
<gene>
    <name evidence="6" type="primary">rfaD</name>
    <name evidence="4" type="synonym">hldD</name>
    <name evidence="6" type="ORF">GCM10023144_20480</name>
</gene>
<evidence type="ECO:0000313" key="6">
    <source>
        <dbReference type="EMBL" id="GAA4331615.1"/>
    </source>
</evidence>
<dbReference type="InterPro" id="IPR011912">
    <property type="entry name" value="Heptose_epim"/>
</dbReference>
<dbReference type="InterPro" id="IPR001509">
    <property type="entry name" value="Epimerase_deHydtase"/>
</dbReference>
<dbReference type="SUPFAM" id="SSF51735">
    <property type="entry name" value="NAD(P)-binding Rossmann-fold domains"/>
    <property type="match status" value="1"/>
</dbReference>
<evidence type="ECO:0000256" key="4">
    <source>
        <dbReference type="HAMAP-Rule" id="MF_01601"/>
    </source>
</evidence>
<protein>
    <recommendedName>
        <fullName evidence="4">ADP-L-glycero-D-manno-heptose-6-epimerase</fullName>
        <ecNumber evidence="4">5.1.3.20</ecNumber>
    </recommendedName>
    <alternativeName>
        <fullName evidence="4">ADP-L-glycero-beta-D-manno-heptose-6-epimerase</fullName>
        <shortName evidence="4">ADP-glyceromanno-heptose 6-epimerase</shortName>
        <shortName evidence="4">ADP-hep 6-epimerase</shortName>
        <shortName evidence="4">AGME</shortName>
    </alternativeName>
</protein>
<dbReference type="InterPro" id="IPR036291">
    <property type="entry name" value="NAD(P)-bd_dom_sf"/>
</dbReference>
<name>A0ABP8GYI7_9BURK</name>
<comment type="domain">
    <text evidence="4">Contains a large N-terminal NADP-binding domain, and a smaller C-terminal substrate-binding domain.</text>
</comment>
<dbReference type="NCBIfam" id="TIGR02197">
    <property type="entry name" value="heptose_epim"/>
    <property type="match status" value="1"/>
</dbReference>
<dbReference type="RefSeq" id="WP_345248982.1">
    <property type="nucleotide sequence ID" value="NZ_BAABFO010000008.1"/>
</dbReference>
<feature type="binding site" evidence="4">
    <location>
        <begin position="74"/>
        <end position="78"/>
    </location>
    <ligand>
        <name>NADP(+)</name>
        <dbReference type="ChEBI" id="CHEBI:58349"/>
    </ligand>
</feature>
<dbReference type="EC" id="5.1.3.20" evidence="4"/>
<feature type="binding site" evidence="4">
    <location>
        <position position="176"/>
    </location>
    <ligand>
        <name>NADP(+)</name>
        <dbReference type="ChEBI" id="CHEBI:58349"/>
    </ligand>
</feature>
<dbReference type="Pfam" id="PF01370">
    <property type="entry name" value="Epimerase"/>
    <property type="match status" value="1"/>
</dbReference>
<feature type="binding site" evidence="4">
    <location>
        <position position="38"/>
    </location>
    <ligand>
        <name>NADP(+)</name>
        <dbReference type="ChEBI" id="CHEBI:58349"/>
    </ligand>
</feature>
<dbReference type="EMBL" id="BAABFO010000008">
    <property type="protein sequence ID" value="GAA4331615.1"/>
    <property type="molecule type" value="Genomic_DNA"/>
</dbReference>
<comment type="subunit">
    <text evidence="4">Homopentamer.</text>
</comment>
<feature type="binding site" evidence="4">
    <location>
        <position position="291"/>
    </location>
    <ligand>
        <name>substrate</name>
    </ligand>
</feature>
<keyword evidence="7" id="KW-1185">Reference proteome</keyword>
<evidence type="ECO:0000259" key="5">
    <source>
        <dbReference type="Pfam" id="PF01370"/>
    </source>
</evidence>
<feature type="binding site" evidence="4">
    <location>
        <position position="185"/>
    </location>
    <ligand>
        <name>substrate</name>
    </ligand>
</feature>
<evidence type="ECO:0000313" key="7">
    <source>
        <dbReference type="Proteomes" id="UP001501671"/>
    </source>
</evidence>
<feature type="binding site" evidence="4">
    <location>
        <position position="91"/>
    </location>
    <ligand>
        <name>NADP(+)</name>
        <dbReference type="ChEBI" id="CHEBI:58349"/>
    </ligand>
</feature>
<comment type="function">
    <text evidence="4">Catalyzes the interconversion between ADP-D-glycero-beta-D-manno-heptose and ADP-L-glycero-beta-D-manno-heptose via an epimerization at carbon 6 of the heptose.</text>
</comment>
<feature type="binding site" evidence="4">
    <location>
        <position position="212"/>
    </location>
    <ligand>
        <name>substrate</name>
    </ligand>
</feature>
<dbReference type="Gene3D" id="3.90.25.10">
    <property type="entry name" value="UDP-galactose 4-epimerase, domain 1"/>
    <property type="match status" value="1"/>
</dbReference>